<dbReference type="Gene3D" id="2.60.120.10">
    <property type="entry name" value="Jelly Rolls"/>
    <property type="match status" value="1"/>
</dbReference>
<reference evidence="1 2" key="1">
    <citation type="journal article" date="2012" name="J. Bacteriol.">
        <title>Complete genome sequence of Klebsiella oxytoca KCTC 1686, used in production of 2,3-butanediol.</title>
        <authorList>
            <person name="Shin S.H."/>
            <person name="Kim S."/>
            <person name="Kim J.Y."/>
            <person name="Lee S."/>
            <person name="Um Y."/>
            <person name="Oh M.K."/>
            <person name="Kim Y.R."/>
            <person name="Lee J."/>
            <person name="Yang K.S."/>
        </authorList>
    </citation>
    <scope>NUCLEOTIDE SEQUENCE [LARGE SCALE GENOMIC DNA]</scope>
    <source>
        <strain evidence="2">ATCC 8724 / DSM 4798 / JCM 20051 / NBRC 3318 / NRRL B-199 / KCTC 1686</strain>
    </source>
</reference>
<proteinExistence type="predicted"/>
<dbReference type="Proteomes" id="UP000007843">
    <property type="component" value="Chromosome"/>
</dbReference>
<dbReference type="SUPFAM" id="SSF51182">
    <property type="entry name" value="RmlC-like cupins"/>
    <property type="match status" value="1"/>
</dbReference>
<dbReference type="AlphaFoldDB" id="A0A0H3H3X3"/>
<evidence type="ECO:0008006" key="3">
    <source>
        <dbReference type="Google" id="ProtNLM"/>
    </source>
</evidence>
<dbReference type="PATRIC" id="fig|1006551.4.peg.2399"/>
<accession>A0A0H3H3X3</accession>
<dbReference type="Pfam" id="PF05962">
    <property type="entry name" value="HutD"/>
    <property type="match status" value="1"/>
</dbReference>
<dbReference type="HOGENOM" id="CLU_090931_0_1_6"/>
<dbReference type="EMBL" id="CP003218">
    <property type="protein sequence ID" value="AEX04111.1"/>
    <property type="molecule type" value="Genomic_DNA"/>
</dbReference>
<dbReference type="RefSeq" id="WP_014228063.1">
    <property type="nucleotide sequence ID" value="NC_016612.1"/>
</dbReference>
<organism evidence="1 2">
    <name type="scientific">Klebsiella michiganensis (strain ATCC 8724 / DSM 4798 / JCM 20051 / NBRC 3318 / NRRL B-199 / KCTC 1686 / BUCSAV 143 / CCM 1901)</name>
    <dbReference type="NCBI Taxonomy" id="1006551"/>
    <lineage>
        <taxon>Bacteria</taxon>
        <taxon>Pseudomonadati</taxon>
        <taxon>Pseudomonadota</taxon>
        <taxon>Gammaproteobacteria</taxon>
        <taxon>Enterobacterales</taxon>
        <taxon>Enterobacteriaceae</taxon>
        <taxon>Klebsiella/Raoultella group</taxon>
        <taxon>Klebsiella</taxon>
    </lineage>
</organism>
<dbReference type="PANTHER" id="PTHR37943:SF1">
    <property type="entry name" value="PROTEIN VES"/>
    <property type="match status" value="1"/>
</dbReference>
<dbReference type="PANTHER" id="PTHR37943">
    <property type="entry name" value="PROTEIN VES"/>
    <property type="match status" value="1"/>
</dbReference>
<gene>
    <name evidence="1" type="ordered locus">KOX_11925</name>
</gene>
<name>A0A0H3H3X3_KLEM8</name>
<evidence type="ECO:0000313" key="1">
    <source>
        <dbReference type="EMBL" id="AEX04111.1"/>
    </source>
</evidence>
<dbReference type="CDD" id="cd20293">
    <property type="entry name" value="cupin_HutD_N"/>
    <property type="match status" value="1"/>
</dbReference>
<sequence>MIRLLPAGLYTEMPWKNGQGMTREVARYPEAGEYDWRISLATIRQPGPFSAFPGYLRNISVLEGGGMYLTIDGQRSALIAPFQALGFNGASGVSCEIVGGPLLDFNVIYREAALRATVSWCGAGTWSHQGGLRILFNAGPALRVSVGDQRYLLEHYDSLLVDEAVALVIPDSPGARLARITLIPL</sequence>
<dbReference type="KEGG" id="kox:KOX_11925"/>
<dbReference type="InterPro" id="IPR011051">
    <property type="entry name" value="RmlC_Cupin_sf"/>
</dbReference>
<dbReference type="InterPro" id="IPR010282">
    <property type="entry name" value="Uncharacterised_HutD/Ves"/>
</dbReference>
<evidence type="ECO:0000313" key="2">
    <source>
        <dbReference type="Proteomes" id="UP000007843"/>
    </source>
</evidence>
<protein>
    <recommendedName>
        <fullName evidence="3">HutD family protein</fullName>
    </recommendedName>
</protein>
<dbReference type="InterPro" id="IPR014710">
    <property type="entry name" value="RmlC-like_jellyroll"/>
</dbReference>